<dbReference type="GO" id="GO:0009611">
    <property type="term" value="P:response to wounding"/>
    <property type="evidence" value="ECO:0007669"/>
    <property type="project" value="InterPro"/>
</dbReference>
<keyword evidence="5" id="KW-1185">Reference proteome</keyword>
<organism evidence="4 5">
    <name type="scientific">Dichanthelium oligosanthes</name>
    <dbReference type="NCBI Taxonomy" id="888268"/>
    <lineage>
        <taxon>Eukaryota</taxon>
        <taxon>Viridiplantae</taxon>
        <taxon>Streptophyta</taxon>
        <taxon>Embryophyta</taxon>
        <taxon>Tracheophyta</taxon>
        <taxon>Spermatophyta</taxon>
        <taxon>Magnoliopsida</taxon>
        <taxon>Liliopsida</taxon>
        <taxon>Poales</taxon>
        <taxon>Poaceae</taxon>
        <taxon>PACMAD clade</taxon>
        <taxon>Panicoideae</taxon>
        <taxon>Panicodae</taxon>
        <taxon>Paniceae</taxon>
        <taxon>Dichantheliinae</taxon>
        <taxon>Dichanthelium</taxon>
    </lineage>
</organism>
<dbReference type="EMBL" id="LWDX02019887">
    <property type="protein sequence ID" value="OEL33065.1"/>
    <property type="molecule type" value="Genomic_DNA"/>
</dbReference>
<keyword evidence="2" id="KW-0646">Protease inhibitor</keyword>
<dbReference type="InterPro" id="IPR000864">
    <property type="entry name" value="Prot_inh_pot1"/>
</dbReference>
<dbReference type="SUPFAM" id="SSF54654">
    <property type="entry name" value="CI-2 family of serine protease inhibitors"/>
    <property type="match status" value="1"/>
</dbReference>
<dbReference type="Gene3D" id="3.30.10.10">
    <property type="entry name" value="Trypsin Inhibitor V, subunit A"/>
    <property type="match status" value="1"/>
</dbReference>
<comment type="caution">
    <text evidence="4">The sequence shown here is derived from an EMBL/GenBank/DDBJ whole genome shotgun (WGS) entry which is preliminary data.</text>
</comment>
<proteinExistence type="inferred from homology"/>
<dbReference type="Pfam" id="PF00280">
    <property type="entry name" value="potato_inhibit"/>
    <property type="match status" value="1"/>
</dbReference>
<feature type="non-terminal residue" evidence="4">
    <location>
        <position position="1"/>
    </location>
</feature>
<evidence type="ECO:0000313" key="5">
    <source>
        <dbReference type="Proteomes" id="UP000095767"/>
    </source>
</evidence>
<comment type="similarity">
    <text evidence="1">Belongs to the protease inhibitor I13 (potato type I serine protease inhibitor) family.</text>
</comment>
<dbReference type="OrthoDB" id="648561at2759"/>
<name>A0A1E5W6X1_9POAL</name>
<gene>
    <name evidence="4" type="ORF">BAE44_0005916</name>
</gene>
<protein>
    <submittedName>
        <fullName evidence="4">Uncharacterized protein</fullName>
    </submittedName>
</protein>
<reference evidence="4 5" key="1">
    <citation type="submission" date="2016-09" db="EMBL/GenBank/DDBJ databases">
        <title>The draft genome of Dichanthelium oligosanthes: A C3 panicoid grass species.</title>
        <authorList>
            <person name="Studer A.J."/>
            <person name="Schnable J.C."/>
            <person name="Brutnell T.P."/>
        </authorList>
    </citation>
    <scope>NUCLEOTIDE SEQUENCE [LARGE SCALE GENOMIC DNA]</scope>
    <source>
        <strain evidence="5">cv. Kellogg 1175</strain>
        <tissue evidence="4">Leaf</tissue>
    </source>
</reference>
<dbReference type="InterPro" id="IPR036354">
    <property type="entry name" value="Prot_inh_pot1_sf"/>
</dbReference>
<dbReference type="Proteomes" id="UP000095767">
    <property type="component" value="Unassembled WGS sequence"/>
</dbReference>
<dbReference type="AlphaFoldDB" id="A0A1E5W6X1"/>
<keyword evidence="3" id="KW-0722">Serine protease inhibitor</keyword>
<dbReference type="GO" id="GO:0004867">
    <property type="term" value="F:serine-type endopeptidase inhibitor activity"/>
    <property type="evidence" value="ECO:0007669"/>
    <property type="project" value="UniProtKB-KW"/>
</dbReference>
<evidence type="ECO:0000256" key="2">
    <source>
        <dbReference type="ARBA" id="ARBA00022690"/>
    </source>
</evidence>
<accession>A0A1E5W6X1</accession>
<sequence length="57" mass="6334">LLGKSFVEAMFVIKAERQDVLIRLLHADADPQPGFVEHRIYLFLTDAGIVARTPVVG</sequence>
<evidence type="ECO:0000256" key="3">
    <source>
        <dbReference type="ARBA" id="ARBA00022900"/>
    </source>
</evidence>
<evidence type="ECO:0000313" key="4">
    <source>
        <dbReference type="EMBL" id="OEL33065.1"/>
    </source>
</evidence>
<evidence type="ECO:0000256" key="1">
    <source>
        <dbReference type="ARBA" id="ARBA00008210"/>
    </source>
</evidence>